<dbReference type="Proteomes" id="UP000620266">
    <property type="component" value="Unassembled WGS sequence"/>
</dbReference>
<comment type="caution">
    <text evidence="1">The sequence shown here is derived from an EMBL/GenBank/DDBJ whole genome shotgun (WGS) entry which is preliminary data.</text>
</comment>
<evidence type="ECO:0000313" key="2">
    <source>
        <dbReference type="Proteomes" id="UP000620266"/>
    </source>
</evidence>
<sequence>MRNDEQPQKAILDNIPDQAWLKDADSRYILVNEASLGRTSSTLATPASCTARKARTASCRC</sequence>
<name>A0A8J2XZB3_9BURK</name>
<dbReference type="EMBL" id="BMCG01000003">
    <property type="protein sequence ID" value="GGC08634.1"/>
    <property type="molecule type" value="Genomic_DNA"/>
</dbReference>
<gene>
    <name evidence="1" type="ORF">GCM10007205_17150</name>
</gene>
<organism evidence="1 2">
    <name type="scientific">Oxalicibacterium flavum</name>
    <dbReference type="NCBI Taxonomy" id="179467"/>
    <lineage>
        <taxon>Bacteria</taxon>
        <taxon>Pseudomonadati</taxon>
        <taxon>Pseudomonadota</taxon>
        <taxon>Betaproteobacteria</taxon>
        <taxon>Burkholderiales</taxon>
        <taxon>Oxalobacteraceae</taxon>
        <taxon>Oxalicibacterium</taxon>
    </lineage>
</organism>
<dbReference type="RefSeq" id="WP_229728980.1">
    <property type="nucleotide sequence ID" value="NZ_BMCG01000003.1"/>
</dbReference>
<accession>A0A8J2XZB3</accession>
<protein>
    <submittedName>
        <fullName evidence="1">Uncharacterized protein</fullName>
    </submittedName>
</protein>
<reference evidence="1" key="1">
    <citation type="journal article" date="2014" name="Int. J. Syst. Evol. Microbiol.">
        <title>Complete genome sequence of Corynebacterium casei LMG S-19264T (=DSM 44701T), isolated from a smear-ripened cheese.</title>
        <authorList>
            <consortium name="US DOE Joint Genome Institute (JGI-PGF)"/>
            <person name="Walter F."/>
            <person name="Albersmeier A."/>
            <person name="Kalinowski J."/>
            <person name="Ruckert C."/>
        </authorList>
    </citation>
    <scope>NUCLEOTIDE SEQUENCE</scope>
    <source>
        <strain evidence="1">CCM 7086</strain>
    </source>
</reference>
<proteinExistence type="predicted"/>
<keyword evidence="2" id="KW-1185">Reference proteome</keyword>
<evidence type="ECO:0000313" key="1">
    <source>
        <dbReference type="EMBL" id="GGC08634.1"/>
    </source>
</evidence>
<dbReference type="AlphaFoldDB" id="A0A8J2XZB3"/>
<reference evidence="1" key="2">
    <citation type="submission" date="2020-09" db="EMBL/GenBank/DDBJ databases">
        <authorList>
            <person name="Sun Q."/>
            <person name="Sedlacek I."/>
        </authorList>
    </citation>
    <scope>NUCLEOTIDE SEQUENCE</scope>
    <source>
        <strain evidence="1">CCM 7086</strain>
    </source>
</reference>